<dbReference type="EMBL" id="BPLQ01015526">
    <property type="protein sequence ID" value="GIY88699.1"/>
    <property type="molecule type" value="Genomic_DNA"/>
</dbReference>
<feature type="region of interest" description="Disordered" evidence="7">
    <location>
        <begin position="22"/>
        <end position="89"/>
    </location>
</feature>
<evidence type="ECO:0000313" key="10">
    <source>
        <dbReference type="Proteomes" id="UP001054837"/>
    </source>
</evidence>
<evidence type="ECO:0000256" key="4">
    <source>
        <dbReference type="ARBA" id="ARBA00022940"/>
    </source>
</evidence>
<accession>A0AAV4X4J3</accession>
<keyword evidence="2" id="KW-0964">Secreted</keyword>
<protein>
    <recommendedName>
        <fullName evidence="8">Invertebrate defensins family profile domain-containing protein</fullName>
    </recommendedName>
</protein>
<evidence type="ECO:0000256" key="5">
    <source>
        <dbReference type="ARBA" id="ARBA00023022"/>
    </source>
</evidence>
<organism evidence="9 10">
    <name type="scientific">Caerostris darwini</name>
    <dbReference type="NCBI Taxonomy" id="1538125"/>
    <lineage>
        <taxon>Eukaryota</taxon>
        <taxon>Metazoa</taxon>
        <taxon>Ecdysozoa</taxon>
        <taxon>Arthropoda</taxon>
        <taxon>Chelicerata</taxon>
        <taxon>Arachnida</taxon>
        <taxon>Araneae</taxon>
        <taxon>Araneomorphae</taxon>
        <taxon>Entelegynae</taxon>
        <taxon>Araneoidea</taxon>
        <taxon>Araneidae</taxon>
        <taxon>Caerostris</taxon>
    </lineage>
</organism>
<evidence type="ECO:0000256" key="3">
    <source>
        <dbReference type="ARBA" id="ARBA00022529"/>
    </source>
</evidence>
<evidence type="ECO:0000256" key="2">
    <source>
        <dbReference type="ARBA" id="ARBA00022525"/>
    </source>
</evidence>
<keyword evidence="5" id="KW-0044">Antibiotic</keyword>
<evidence type="ECO:0000256" key="7">
    <source>
        <dbReference type="SAM" id="MobiDB-lite"/>
    </source>
</evidence>
<reference evidence="9 10" key="1">
    <citation type="submission" date="2021-06" db="EMBL/GenBank/DDBJ databases">
        <title>Caerostris darwini draft genome.</title>
        <authorList>
            <person name="Kono N."/>
            <person name="Arakawa K."/>
        </authorList>
    </citation>
    <scope>NUCLEOTIDE SEQUENCE [LARGE SCALE GENOMIC DNA]</scope>
</reference>
<proteinExistence type="predicted"/>
<evidence type="ECO:0000256" key="1">
    <source>
        <dbReference type="ARBA" id="ARBA00004613"/>
    </source>
</evidence>
<dbReference type="Gene3D" id="3.30.30.10">
    <property type="entry name" value="Knottin, scorpion toxin-like"/>
    <property type="match status" value="1"/>
</dbReference>
<gene>
    <name evidence="9" type="ORF">CDAR_438151</name>
</gene>
<comment type="caution">
    <text evidence="9">The sequence shown here is derived from an EMBL/GenBank/DDBJ whole genome shotgun (WGS) entry which is preliminary data.</text>
</comment>
<dbReference type="InterPro" id="IPR001542">
    <property type="entry name" value="Defensin_invertebrate/fungal"/>
</dbReference>
<sequence length="131" mass="15082">MEALTYFILSLLSLASNRDFKEGRDVTAGWRAEEEAPVTPWAESWDEETRKPRWRDDPYDKPAERDPPPTEWNSWTDESATAEPYEVTDDVGHDLTNPCPDSDACLRYCKSQGWRGGYCAGFRSPKCLCRR</sequence>
<dbReference type="GO" id="GO:0042742">
    <property type="term" value="P:defense response to bacterium"/>
    <property type="evidence" value="ECO:0007669"/>
    <property type="project" value="UniProtKB-KW"/>
</dbReference>
<dbReference type="CDD" id="cd00107">
    <property type="entry name" value="Knot1"/>
    <property type="match status" value="1"/>
</dbReference>
<dbReference type="InterPro" id="IPR003614">
    <property type="entry name" value="Knottins"/>
</dbReference>
<evidence type="ECO:0000313" key="9">
    <source>
        <dbReference type="EMBL" id="GIY88699.1"/>
    </source>
</evidence>
<dbReference type="Proteomes" id="UP001054837">
    <property type="component" value="Unassembled WGS sequence"/>
</dbReference>
<comment type="subcellular location">
    <subcellularLocation>
        <location evidence="1">Secreted</location>
    </subcellularLocation>
</comment>
<evidence type="ECO:0000256" key="6">
    <source>
        <dbReference type="ARBA" id="ARBA00023157"/>
    </source>
</evidence>
<feature type="domain" description="Invertebrate defensins family profile" evidence="8">
    <location>
        <begin position="100"/>
        <end position="130"/>
    </location>
</feature>
<keyword evidence="3" id="KW-0929">Antimicrobial</keyword>
<dbReference type="Pfam" id="PF01097">
    <property type="entry name" value="Defensin_2"/>
    <property type="match status" value="1"/>
</dbReference>
<name>A0AAV4X4J3_9ARAC</name>
<dbReference type="InterPro" id="IPR036574">
    <property type="entry name" value="Scorpion_toxin-like_sf"/>
</dbReference>
<keyword evidence="6" id="KW-1015">Disulfide bond</keyword>
<dbReference type="SUPFAM" id="SSF57095">
    <property type="entry name" value="Scorpion toxin-like"/>
    <property type="match status" value="1"/>
</dbReference>
<feature type="compositionally biased region" description="Basic and acidic residues" evidence="7">
    <location>
        <begin position="47"/>
        <end position="68"/>
    </location>
</feature>
<dbReference type="GO" id="GO:0005576">
    <property type="term" value="C:extracellular region"/>
    <property type="evidence" value="ECO:0007669"/>
    <property type="project" value="UniProtKB-SubCell"/>
</dbReference>
<keyword evidence="4" id="KW-0211">Defensin</keyword>
<keyword evidence="10" id="KW-1185">Reference proteome</keyword>
<evidence type="ECO:0000259" key="8">
    <source>
        <dbReference type="Pfam" id="PF01097"/>
    </source>
</evidence>
<dbReference type="AlphaFoldDB" id="A0AAV4X4J3"/>